<comment type="subcellular location">
    <subcellularLocation>
        <location evidence="8">Mitochondrion inner membrane</location>
        <topology evidence="8">Single-pass membrane protein</topology>
    </subcellularLocation>
    <subcellularLocation>
        <location evidence="1">Mitochondrion membrane</location>
        <topology evidence="1">Single-pass membrane protein</topology>
    </subcellularLocation>
</comment>
<keyword evidence="8" id="KW-0653">Protein transport</keyword>
<dbReference type="WBParaSite" id="MBELARI_LOCUS5660">
    <property type="protein sequence ID" value="MBELARI_LOCUS5660"/>
    <property type="gene ID" value="MBELARI_LOCUS5660"/>
</dbReference>
<reference evidence="10" key="1">
    <citation type="submission" date="2024-02" db="UniProtKB">
        <authorList>
            <consortium name="WormBaseParasite"/>
        </authorList>
    </citation>
    <scope>IDENTIFICATION</scope>
</reference>
<evidence type="ECO:0000256" key="4">
    <source>
        <dbReference type="ARBA" id="ARBA00022946"/>
    </source>
</evidence>
<dbReference type="Proteomes" id="UP000887575">
    <property type="component" value="Unassembled WGS sequence"/>
</dbReference>
<protein>
    <recommendedName>
        <fullName evidence="8">Mitochondrial import inner membrane translocase subunit Tim21</fullName>
    </recommendedName>
</protein>
<keyword evidence="7 8" id="KW-0472">Membrane</keyword>
<evidence type="ECO:0000313" key="9">
    <source>
        <dbReference type="Proteomes" id="UP000887575"/>
    </source>
</evidence>
<dbReference type="GO" id="GO:0005744">
    <property type="term" value="C:TIM23 mitochondrial import inner membrane translocase complex"/>
    <property type="evidence" value="ECO:0007669"/>
    <property type="project" value="UniProtKB-UniRule"/>
</dbReference>
<keyword evidence="8" id="KW-0811">Translocation</keyword>
<dbReference type="PANTHER" id="PTHR13032">
    <property type="entry name" value="MITOCHONDRIAL IMPORT INNER MEMBRANE TRANSLOCASE SUBUNIT TIM21"/>
    <property type="match status" value="1"/>
</dbReference>
<evidence type="ECO:0000256" key="2">
    <source>
        <dbReference type="ARBA" id="ARBA00010867"/>
    </source>
</evidence>
<proteinExistence type="inferred from homology"/>
<comment type="function">
    <text evidence="8">Essential component of the TIM23 complex, a complex that mediates the translocation of transit peptide-containing proteins across the mitochondrial inner membrane.</text>
</comment>
<sequence length="211" mass="24276">MGCNLYHKIFTTLFLVGPTTSRRFLFGTAKILQSRKSDGQVAQKDQHRSILEEVLIKEQQKPTTFAGKTAEKAQNTFLYVIVAGSIGLLGTFAYFLFEEFFAQDSPQYIFSKALDLVRSDYRCADLFGNTIKGFGEETSRGRRRHVAHHKYEKDGNERIRVKFHLKGDLGEGTCQVEKEKKDGEWIYRFLFVETKGGHPRTTHILIDNREE</sequence>
<dbReference type="InterPro" id="IPR013261">
    <property type="entry name" value="Tim21"/>
</dbReference>
<evidence type="ECO:0000313" key="10">
    <source>
        <dbReference type="WBParaSite" id="MBELARI_LOCUS5660"/>
    </source>
</evidence>
<evidence type="ECO:0000256" key="3">
    <source>
        <dbReference type="ARBA" id="ARBA00022692"/>
    </source>
</evidence>
<accession>A0AAF3FG86</accession>
<evidence type="ECO:0000256" key="1">
    <source>
        <dbReference type="ARBA" id="ARBA00004304"/>
    </source>
</evidence>
<keyword evidence="8" id="KW-0999">Mitochondrion inner membrane</keyword>
<evidence type="ECO:0000256" key="7">
    <source>
        <dbReference type="ARBA" id="ARBA00023136"/>
    </source>
</evidence>
<keyword evidence="8" id="KW-0813">Transport</keyword>
<dbReference type="AlphaFoldDB" id="A0AAF3FG86"/>
<dbReference type="GO" id="GO:0030150">
    <property type="term" value="P:protein import into mitochondrial matrix"/>
    <property type="evidence" value="ECO:0007669"/>
    <property type="project" value="UniProtKB-UniRule"/>
</dbReference>
<keyword evidence="9" id="KW-1185">Reference proteome</keyword>
<name>A0AAF3FG86_9BILA</name>
<comment type="subunit">
    <text evidence="8">Component of the TIM23 complex.</text>
</comment>
<dbReference type="Pfam" id="PF08294">
    <property type="entry name" value="TIM21"/>
    <property type="match status" value="1"/>
</dbReference>
<evidence type="ECO:0000256" key="5">
    <source>
        <dbReference type="ARBA" id="ARBA00022989"/>
    </source>
</evidence>
<evidence type="ECO:0000256" key="6">
    <source>
        <dbReference type="ARBA" id="ARBA00023128"/>
    </source>
</evidence>
<keyword evidence="6 8" id="KW-0496">Mitochondrion</keyword>
<keyword evidence="4" id="KW-0809">Transit peptide</keyword>
<evidence type="ECO:0000256" key="8">
    <source>
        <dbReference type="RuleBase" id="RU367142"/>
    </source>
</evidence>
<feature type="transmembrane region" description="Helical" evidence="8">
    <location>
        <begin position="77"/>
        <end position="97"/>
    </location>
</feature>
<comment type="similarity">
    <text evidence="2 8">Belongs to the TIM21 family.</text>
</comment>
<organism evidence="9 10">
    <name type="scientific">Mesorhabditis belari</name>
    <dbReference type="NCBI Taxonomy" id="2138241"/>
    <lineage>
        <taxon>Eukaryota</taxon>
        <taxon>Metazoa</taxon>
        <taxon>Ecdysozoa</taxon>
        <taxon>Nematoda</taxon>
        <taxon>Chromadorea</taxon>
        <taxon>Rhabditida</taxon>
        <taxon>Rhabditina</taxon>
        <taxon>Rhabditomorpha</taxon>
        <taxon>Rhabditoidea</taxon>
        <taxon>Rhabditidae</taxon>
        <taxon>Mesorhabditinae</taxon>
        <taxon>Mesorhabditis</taxon>
    </lineage>
</organism>
<dbReference type="PANTHER" id="PTHR13032:SF6">
    <property type="entry name" value="MITOCHONDRIAL IMPORT INNER MEMBRANE TRANSLOCASE SUBUNIT TIM21"/>
    <property type="match status" value="1"/>
</dbReference>
<dbReference type="Gene3D" id="3.10.450.320">
    <property type="entry name" value="Mitochondrial import inner membrane translocase subunit Tim21"/>
    <property type="match status" value="1"/>
</dbReference>
<dbReference type="InterPro" id="IPR038552">
    <property type="entry name" value="Tim21_IMS_sf"/>
</dbReference>
<keyword evidence="5 8" id="KW-1133">Transmembrane helix</keyword>
<keyword evidence="3 8" id="KW-0812">Transmembrane</keyword>